<keyword evidence="3 7" id="KW-0963">Cytoplasm</keyword>
<dbReference type="Gene3D" id="3.40.50.720">
    <property type="entry name" value="NAD(P)-binding Rossmann-like Domain"/>
    <property type="match status" value="1"/>
</dbReference>
<feature type="binding site" evidence="7">
    <location>
        <begin position="146"/>
        <end position="152"/>
    </location>
    <ligand>
        <name>ATP</name>
        <dbReference type="ChEBI" id="CHEBI:30616"/>
    </ligand>
</feature>
<evidence type="ECO:0000256" key="8">
    <source>
        <dbReference type="RuleBase" id="RU003664"/>
    </source>
</evidence>
<dbReference type="InterPro" id="IPR004101">
    <property type="entry name" value="Mur_ligase_C"/>
</dbReference>
<evidence type="ECO:0000256" key="1">
    <source>
        <dbReference type="ARBA" id="ARBA00004496"/>
    </source>
</evidence>
<gene>
    <name evidence="7 11" type="primary">murD</name>
    <name evidence="11" type="ORF">QP116_01800</name>
</gene>
<dbReference type="Pfam" id="PF21799">
    <property type="entry name" value="MurD-like_N"/>
    <property type="match status" value="1"/>
</dbReference>
<keyword evidence="7 8" id="KW-0131">Cell cycle</keyword>
<dbReference type="Gene3D" id="3.40.1190.10">
    <property type="entry name" value="Mur-like, catalytic domain"/>
    <property type="match status" value="1"/>
</dbReference>
<dbReference type="InterPro" id="IPR036565">
    <property type="entry name" value="Mur-like_cat_sf"/>
</dbReference>
<dbReference type="GO" id="GO:0008764">
    <property type="term" value="F:UDP-N-acetylmuramoylalanine-D-glutamate ligase activity"/>
    <property type="evidence" value="ECO:0007669"/>
    <property type="project" value="UniProtKB-UniRule"/>
</dbReference>
<dbReference type="SUPFAM" id="SSF53244">
    <property type="entry name" value="MurD-like peptide ligases, peptide-binding domain"/>
    <property type="match status" value="1"/>
</dbReference>
<dbReference type="GO" id="GO:0005737">
    <property type="term" value="C:cytoplasm"/>
    <property type="evidence" value="ECO:0007669"/>
    <property type="project" value="UniProtKB-SubCell"/>
</dbReference>
<comment type="catalytic activity">
    <reaction evidence="7 8">
        <text>UDP-N-acetyl-alpha-D-muramoyl-L-alanine + D-glutamate + ATP = UDP-N-acetyl-alpha-D-muramoyl-L-alanyl-D-glutamate + ADP + phosphate + H(+)</text>
        <dbReference type="Rhea" id="RHEA:16429"/>
        <dbReference type="ChEBI" id="CHEBI:15378"/>
        <dbReference type="ChEBI" id="CHEBI:29986"/>
        <dbReference type="ChEBI" id="CHEBI:30616"/>
        <dbReference type="ChEBI" id="CHEBI:43474"/>
        <dbReference type="ChEBI" id="CHEBI:83898"/>
        <dbReference type="ChEBI" id="CHEBI:83900"/>
        <dbReference type="ChEBI" id="CHEBI:456216"/>
        <dbReference type="EC" id="6.3.2.9"/>
    </reaction>
</comment>
<evidence type="ECO:0000256" key="5">
    <source>
        <dbReference type="ARBA" id="ARBA00022741"/>
    </source>
</evidence>
<reference evidence="11" key="1">
    <citation type="submission" date="2023-05" db="EMBL/GenBank/DDBJ databases">
        <title>Cataloging the Phylogenetic Diversity of Human Bladder Bacteria.</title>
        <authorList>
            <person name="Du J."/>
        </authorList>
    </citation>
    <scope>NUCLEOTIDE SEQUENCE</scope>
    <source>
        <strain evidence="11">UMB9978</strain>
    </source>
</reference>
<dbReference type="InterPro" id="IPR013221">
    <property type="entry name" value="Mur_ligase_cen"/>
</dbReference>
<organism evidence="11 12">
    <name type="scientific">Pseudoglutamicibacter cumminsii</name>
    <dbReference type="NCBI Taxonomy" id="156979"/>
    <lineage>
        <taxon>Bacteria</taxon>
        <taxon>Bacillati</taxon>
        <taxon>Actinomycetota</taxon>
        <taxon>Actinomycetes</taxon>
        <taxon>Micrococcales</taxon>
        <taxon>Micrococcaceae</taxon>
        <taxon>Pseudoglutamicibacter</taxon>
    </lineage>
</organism>
<keyword evidence="4 7" id="KW-0436">Ligase</keyword>
<dbReference type="GO" id="GO:0071555">
    <property type="term" value="P:cell wall organization"/>
    <property type="evidence" value="ECO:0007669"/>
    <property type="project" value="UniProtKB-KW"/>
</dbReference>
<evidence type="ECO:0000313" key="11">
    <source>
        <dbReference type="EMBL" id="MDK6274487.1"/>
    </source>
</evidence>
<keyword evidence="5 7" id="KW-0547">Nucleotide-binding</keyword>
<dbReference type="GO" id="GO:0009252">
    <property type="term" value="P:peptidoglycan biosynthetic process"/>
    <property type="evidence" value="ECO:0007669"/>
    <property type="project" value="UniProtKB-UniRule"/>
</dbReference>
<evidence type="ECO:0000256" key="3">
    <source>
        <dbReference type="ARBA" id="ARBA00022490"/>
    </source>
</evidence>
<evidence type="ECO:0000256" key="6">
    <source>
        <dbReference type="ARBA" id="ARBA00022840"/>
    </source>
</evidence>
<comment type="subcellular location">
    <subcellularLocation>
        <location evidence="1 7 8">Cytoplasm</location>
    </subcellularLocation>
</comment>
<dbReference type="SUPFAM" id="SSF53623">
    <property type="entry name" value="MurD-like peptide ligases, catalytic domain"/>
    <property type="match status" value="1"/>
</dbReference>
<evidence type="ECO:0000256" key="4">
    <source>
        <dbReference type="ARBA" id="ARBA00022598"/>
    </source>
</evidence>
<protein>
    <recommendedName>
        <fullName evidence="7 8">UDP-N-acetylmuramoylalanine--D-glutamate ligase</fullName>
        <ecNumber evidence="7 8">6.3.2.9</ecNumber>
    </recommendedName>
    <alternativeName>
        <fullName evidence="7">D-glutamic acid-adding enzyme</fullName>
    </alternativeName>
    <alternativeName>
        <fullName evidence="7">UDP-N-acetylmuramoyl-L-alanyl-D-glutamate synthetase</fullName>
    </alternativeName>
</protein>
<dbReference type="Gene3D" id="3.90.190.20">
    <property type="entry name" value="Mur ligase, C-terminal domain"/>
    <property type="match status" value="1"/>
</dbReference>
<dbReference type="InterPro" id="IPR036615">
    <property type="entry name" value="Mur_ligase_C_dom_sf"/>
</dbReference>
<comment type="caution">
    <text evidence="11">The sequence shown here is derived from an EMBL/GenBank/DDBJ whole genome shotgun (WGS) entry which is preliminary data.</text>
</comment>
<dbReference type="GO" id="GO:0005524">
    <property type="term" value="F:ATP binding"/>
    <property type="evidence" value="ECO:0007669"/>
    <property type="project" value="UniProtKB-UniRule"/>
</dbReference>
<dbReference type="Pfam" id="PF02875">
    <property type="entry name" value="Mur_ligase_C"/>
    <property type="match status" value="1"/>
</dbReference>
<dbReference type="GO" id="GO:0008360">
    <property type="term" value="P:regulation of cell shape"/>
    <property type="evidence" value="ECO:0007669"/>
    <property type="project" value="UniProtKB-KW"/>
</dbReference>
<keyword evidence="7 8" id="KW-0573">Peptidoglycan synthesis</keyword>
<comment type="similarity">
    <text evidence="7">Belongs to the MurCDEF family.</text>
</comment>
<dbReference type="PANTHER" id="PTHR43692:SF1">
    <property type="entry name" value="UDP-N-ACETYLMURAMOYLALANINE--D-GLUTAMATE LIGASE"/>
    <property type="match status" value="1"/>
</dbReference>
<accession>A0AAP4C661</accession>
<evidence type="ECO:0000256" key="7">
    <source>
        <dbReference type="HAMAP-Rule" id="MF_00639"/>
    </source>
</evidence>
<proteinExistence type="inferred from homology"/>
<comment type="pathway">
    <text evidence="2 7 8">Cell wall biogenesis; peptidoglycan biosynthesis.</text>
</comment>
<evidence type="ECO:0000259" key="10">
    <source>
        <dbReference type="Pfam" id="PF08245"/>
    </source>
</evidence>
<keyword evidence="6 7" id="KW-0067">ATP-binding</keyword>
<feature type="domain" description="Mur ligase central" evidence="10">
    <location>
        <begin position="144"/>
        <end position="329"/>
    </location>
</feature>
<evidence type="ECO:0000256" key="2">
    <source>
        <dbReference type="ARBA" id="ARBA00004752"/>
    </source>
</evidence>
<evidence type="ECO:0000259" key="9">
    <source>
        <dbReference type="Pfam" id="PF02875"/>
    </source>
</evidence>
<dbReference type="PANTHER" id="PTHR43692">
    <property type="entry name" value="UDP-N-ACETYLMURAMOYLALANINE--D-GLUTAMATE LIGASE"/>
    <property type="match status" value="1"/>
</dbReference>
<dbReference type="Proteomes" id="UP001240483">
    <property type="component" value="Unassembled WGS sequence"/>
</dbReference>
<keyword evidence="7 8" id="KW-0961">Cell wall biogenesis/degradation</keyword>
<dbReference type="GO" id="GO:0051301">
    <property type="term" value="P:cell division"/>
    <property type="evidence" value="ECO:0007669"/>
    <property type="project" value="UniProtKB-KW"/>
</dbReference>
<dbReference type="RefSeq" id="WP_285332444.1">
    <property type="nucleotide sequence ID" value="NZ_JASODW010000001.1"/>
</dbReference>
<feature type="domain" description="Mur ligase C-terminal" evidence="9">
    <location>
        <begin position="352"/>
        <end position="482"/>
    </location>
</feature>
<dbReference type="EMBL" id="JASODW010000001">
    <property type="protein sequence ID" value="MDK6274487.1"/>
    <property type="molecule type" value="Genomic_DNA"/>
</dbReference>
<name>A0AAP4C661_9MICC</name>
<dbReference type="AlphaFoldDB" id="A0AAP4C661"/>
<dbReference type="Pfam" id="PF08245">
    <property type="entry name" value="Mur_ligase_M"/>
    <property type="match status" value="1"/>
</dbReference>
<dbReference type="SUPFAM" id="SSF51984">
    <property type="entry name" value="MurCD N-terminal domain"/>
    <property type="match status" value="1"/>
</dbReference>
<dbReference type="EC" id="6.3.2.9" evidence="7 8"/>
<comment type="function">
    <text evidence="7 8">Cell wall formation. Catalyzes the addition of glutamate to the nucleotide precursor UDP-N-acetylmuramoyl-L-alanine (UMA).</text>
</comment>
<dbReference type="HAMAP" id="MF_00639">
    <property type="entry name" value="MurD"/>
    <property type="match status" value="1"/>
</dbReference>
<keyword evidence="7 8" id="KW-0133">Cell shape</keyword>
<keyword evidence="7 8" id="KW-0132">Cell division</keyword>
<evidence type="ECO:0000313" key="12">
    <source>
        <dbReference type="Proteomes" id="UP001240483"/>
    </source>
</evidence>
<dbReference type="InterPro" id="IPR005762">
    <property type="entry name" value="MurD"/>
</dbReference>
<sequence length="517" mass="54940">MTEQLPMLGGLEHLDSWGADWAGLRVVVAGIGASGFAAADTLVELGAKVAVVDGVDNEYNRERKQTLEIVGAVSVALGEEHVETLPTVDGDRPDLVIVSPGWRPTHPLLVEAREAAIPVWSEIELAWRVRDGRELAQPAEWLCVTGTNGKTTTVTMAAEMLRQDGFRAIAVGNVGTPVLDAIRDPEGFDVLVVELSSFQLHHTYSVSPLASTVLNIAEDHVDWHGGFERYKADKAKIYERTKIAAIFNAEDPVTLTMVEDADVVEGCRGIGFTTKSPAVSMLGVVEDLLVDRAYIAERRTQAQELAQLSDLGPRPAHHTVANALAAAALTRAAGINAEGVAAGLRAYDRGEHRIQTIAKANGVTWVDDSKATNPHAAHAALAAYPTVVWIAGGLAKGVEYHELVQQHSHHLRAVVLIGTDTSALEEALSQHAPDVPVLRTQVGETGEPTEVTPELGEAVMNQAVQHALSVAQEGDTVLLAPASASMDQFASYAARGHAFAKAVTDALGNSTLGNSTE</sequence>
<dbReference type="NCBIfam" id="TIGR01087">
    <property type="entry name" value="murD"/>
    <property type="match status" value="1"/>
</dbReference>